<dbReference type="InterPro" id="IPR046796">
    <property type="entry name" value="Transposase_32_dom"/>
</dbReference>
<dbReference type="AlphaFoldDB" id="A0AAV1CB37"/>
<evidence type="ECO:0000259" key="1">
    <source>
        <dbReference type="Pfam" id="PF20167"/>
    </source>
</evidence>
<feature type="domain" description="Putative plant transposon protein" evidence="1">
    <location>
        <begin position="12"/>
        <end position="145"/>
    </location>
</feature>
<protein>
    <submittedName>
        <fullName evidence="2">OLC1v1027631C1</fullName>
    </submittedName>
</protein>
<dbReference type="Proteomes" id="UP001161247">
    <property type="component" value="Chromosome 1"/>
</dbReference>
<sequence>MSLSKVRSTNTGKIAGERKHANKEWVYEFYNAVKDHKDFVVTMYGQPIDISPMAINEYFGLTILDDNGQRRLSYATHEFAKFDEDSHQEDVFGTLFTFKHHNASLEGKWTALPRGLFNPIARSWMYFVNSSLIPSKHSSTVQKKKFTSPMPS</sequence>
<dbReference type="EMBL" id="OX459118">
    <property type="protein sequence ID" value="CAI9092403.1"/>
    <property type="molecule type" value="Genomic_DNA"/>
</dbReference>
<name>A0AAV1CB37_OLDCO</name>
<gene>
    <name evidence="2" type="ORF">OLC1_LOCUS4080</name>
</gene>
<organism evidence="2 3">
    <name type="scientific">Oldenlandia corymbosa var. corymbosa</name>
    <dbReference type="NCBI Taxonomy" id="529605"/>
    <lineage>
        <taxon>Eukaryota</taxon>
        <taxon>Viridiplantae</taxon>
        <taxon>Streptophyta</taxon>
        <taxon>Embryophyta</taxon>
        <taxon>Tracheophyta</taxon>
        <taxon>Spermatophyta</taxon>
        <taxon>Magnoliopsida</taxon>
        <taxon>eudicotyledons</taxon>
        <taxon>Gunneridae</taxon>
        <taxon>Pentapetalae</taxon>
        <taxon>asterids</taxon>
        <taxon>lamiids</taxon>
        <taxon>Gentianales</taxon>
        <taxon>Rubiaceae</taxon>
        <taxon>Rubioideae</taxon>
        <taxon>Spermacoceae</taxon>
        <taxon>Hedyotis-Oldenlandia complex</taxon>
        <taxon>Oldenlandia</taxon>
    </lineage>
</organism>
<proteinExistence type="predicted"/>
<evidence type="ECO:0000313" key="3">
    <source>
        <dbReference type="Proteomes" id="UP001161247"/>
    </source>
</evidence>
<evidence type="ECO:0000313" key="2">
    <source>
        <dbReference type="EMBL" id="CAI9092403.1"/>
    </source>
</evidence>
<reference evidence="2" key="1">
    <citation type="submission" date="2023-03" db="EMBL/GenBank/DDBJ databases">
        <authorList>
            <person name="Julca I."/>
        </authorList>
    </citation>
    <scope>NUCLEOTIDE SEQUENCE</scope>
</reference>
<dbReference type="Pfam" id="PF20167">
    <property type="entry name" value="Transposase_32"/>
    <property type="match status" value="1"/>
</dbReference>
<accession>A0AAV1CB37</accession>
<keyword evidence="3" id="KW-1185">Reference proteome</keyword>